<evidence type="ECO:0000313" key="6">
    <source>
        <dbReference type="EMBL" id="NMP24676.1"/>
    </source>
</evidence>
<dbReference type="InterPro" id="IPR013118">
    <property type="entry name" value="Mannitol_DH_C"/>
</dbReference>
<keyword evidence="7" id="KW-1185">Reference proteome</keyword>
<dbReference type="SUPFAM" id="SSF48179">
    <property type="entry name" value="6-phosphogluconate dehydrogenase C-terminal domain-like"/>
    <property type="match status" value="1"/>
</dbReference>
<protein>
    <submittedName>
        <fullName evidence="6">Tagaturonate reductase</fullName>
        <ecNumber evidence="6">1.1.1.58</ecNumber>
    </submittedName>
</protein>
<dbReference type="SUPFAM" id="SSF51735">
    <property type="entry name" value="NAD(P)-binding Rossmann-fold domains"/>
    <property type="match status" value="1"/>
</dbReference>
<evidence type="ECO:0000256" key="1">
    <source>
        <dbReference type="ARBA" id="ARBA00023002"/>
    </source>
</evidence>
<dbReference type="EC" id="1.1.1.58" evidence="6"/>
<evidence type="ECO:0000256" key="2">
    <source>
        <dbReference type="ARBA" id="ARBA00023027"/>
    </source>
</evidence>
<dbReference type="InterPro" id="IPR013328">
    <property type="entry name" value="6PGD_dom2"/>
</dbReference>
<organism evidence="6 7">
    <name type="scientific">Sulfobacillus harzensis</name>
    <dbReference type="NCBI Taxonomy" id="2729629"/>
    <lineage>
        <taxon>Bacteria</taxon>
        <taxon>Bacillati</taxon>
        <taxon>Bacillota</taxon>
        <taxon>Clostridia</taxon>
        <taxon>Eubacteriales</taxon>
        <taxon>Clostridiales Family XVII. Incertae Sedis</taxon>
        <taxon>Sulfobacillus</taxon>
    </lineage>
</organism>
<evidence type="ECO:0000256" key="3">
    <source>
        <dbReference type="ARBA" id="ARBA00048615"/>
    </source>
</evidence>
<feature type="domain" description="Mannitol dehydrogenase N-terminal" evidence="4">
    <location>
        <begin position="12"/>
        <end position="239"/>
    </location>
</feature>
<dbReference type="PANTHER" id="PTHR30524">
    <property type="entry name" value="MANNITOL-1-PHOSPHATE 5-DEHYDROGENASE"/>
    <property type="match status" value="1"/>
</dbReference>
<reference evidence="6 7" key="1">
    <citation type="submission" date="2020-04" db="EMBL/GenBank/DDBJ databases">
        <authorList>
            <person name="Zhang R."/>
            <person name="Schippers A."/>
        </authorList>
    </citation>
    <scope>NUCLEOTIDE SEQUENCE [LARGE SCALE GENOMIC DNA]</scope>
    <source>
        <strain evidence="6 7">DSM 109850</strain>
    </source>
</reference>
<proteinExistence type="predicted"/>
<dbReference type="PANTHER" id="PTHR30524:SF0">
    <property type="entry name" value="ALTRONATE OXIDOREDUCTASE-RELATED"/>
    <property type="match status" value="1"/>
</dbReference>
<gene>
    <name evidence="6" type="ORF">HIJ39_20420</name>
</gene>
<dbReference type="Pfam" id="PF08125">
    <property type="entry name" value="Mannitol_dh_C"/>
    <property type="match status" value="1"/>
</dbReference>
<evidence type="ECO:0000259" key="4">
    <source>
        <dbReference type="Pfam" id="PF01232"/>
    </source>
</evidence>
<dbReference type="Gene3D" id="1.10.1040.10">
    <property type="entry name" value="N-(1-d-carboxylethyl)-l-norvaline Dehydrogenase, domain 2"/>
    <property type="match status" value="1"/>
</dbReference>
<dbReference type="NCBIfam" id="NF002969">
    <property type="entry name" value="PRK03643.1"/>
    <property type="match status" value="1"/>
</dbReference>
<name>A0A7Y0Q536_9FIRM</name>
<evidence type="ECO:0000313" key="7">
    <source>
        <dbReference type="Proteomes" id="UP000533476"/>
    </source>
</evidence>
<dbReference type="Proteomes" id="UP000533476">
    <property type="component" value="Unassembled WGS sequence"/>
</dbReference>
<comment type="catalytic activity">
    <reaction evidence="3">
        <text>D-mannitol 1-phosphate + NAD(+) = beta-D-fructose 6-phosphate + NADH + H(+)</text>
        <dbReference type="Rhea" id="RHEA:19661"/>
        <dbReference type="ChEBI" id="CHEBI:15378"/>
        <dbReference type="ChEBI" id="CHEBI:57540"/>
        <dbReference type="ChEBI" id="CHEBI:57634"/>
        <dbReference type="ChEBI" id="CHEBI:57945"/>
        <dbReference type="ChEBI" id="CHEBI:61381"/>
        <dbReference type="EC" id="1.1.1.17"/>
    </reaction>
</comment>
<accession>A0A7Y0Q536</accession>
<dbReference type="InterPro" id="IPR036291">
    <property type="entry name" value="NAD(P)-bd_dom_sf"/>
</dbReference>
<sequence length="443" mass="50561">MNRESAGRGVERVLQIGDGRFLRGFVDWMLQQLHSRNLYDGRVVVAVPRPAMPGKLDRWHAHGYKYHVNIRGIDQGQLIDARDTVNVISRIFDPHAEYRQFLDLATSPDVDVVVSNTTESGITFNPEPFPTNVCPRTFPAKLTAYLWARFETFDGDPSRGMDIVPCELVEQNGRLIQALVLRHAESWNLPAEFTEWVKTSNRFYNTLVDSIVTSDPEGSGLDIMREPYYRLVIQGPDNLARKWRFQDAGLHVDWVPDIDPYRTVKVRVLNGAHTAMAALGLLLGLDTVKEVMADEALQQHIDQLLTHEVRPTLIQEGIPDHELDQFIYDTLERFQNPYLEHQLKDIQLNAMDKMRHRLLPTLTGYHRMTGTLPNRLIVSWAAQLLWHAKRASDSRHSEVGHTILKDTALWGEDLTDIPGLLDAIDDTLQRMESLGIKRVLAES</sequence>
<dbReference type="InterPro" id="IPR008927">
    <property type="entry name" value="6-PGluconate_DH-like_C_sf"/>
</dbReference>
<feature type="domain" description="Mannitol dehydrogenase C-terminal" evidence="5">
    <location>
        <begin position="257"/>
        <end position="399"/>
    </location>
</feature>
<comment type="caution">
    <text evidence="6">The sequence shown here is derived from an EMBL/GenBank/DDBJ whole genome shotgun (WGS) entry which is preliminary data.</text>
</comment>
<dbReference type="AlphaFoldDB" id="A0A7Y0Q536"/>
<keyword evidence="2" id="KW-0520">NAD</keyword>
<dbReference type="RefSeq" id="WP_169102884.1">
    <property type="nucleotide sequence ID" value="NZ_JABBVZ010000135.1"/>
</dbReference>
<dbReference type="Gene3D" id="3.40.50.720">
    <property type="entry name" value="NAD(P)-binding Rossmann-like Domain"/>
    <property type="match status" value="1"/>
</dbReference>
<dbReference type="Pfam" id="PF01232">
    <property type="entry name" value="Mannitol_dh"/>
    <property type="match status" value="1"/>
</dbReference>
<dbReference type="GO" id="GO:0019592">
    <property type="term" value="P:mannitol catabolic process"/>
    <property type="evidence" value="ECO:0007669"/>
    <property type="project" value="TreeGrafter"/>
</dbReference>
<dbReference type="GO" id="GO:0005829">
    <property type="term" value="C:cytosol"/>
    <property type="evidence" value="ECO:0007669"/>
    <property type="project" value="TreeGrafter"/>
</dbReference>
<dbReference type="GO" id="GO:0008926">
    <property type="term" value="F:mannitol-1-phosphate 5-dehydrogenase activity"/>
    <property type="evidence" value="ECO:0007669"/>
    <property type="project" value="UniProtKB-EC"/>
</dbReference>
<dbReference type="EMBL" id="JABBVZ010000135">
    <property type="protein sequence ID" value="NMP24676.1"/>
    <property type="molecule type" value="Genomic_DNA"/>
</dbReference>
<dbReference type="GO" id="GO:0009026">
    <property type="term" value="F:tagaturonate reductase activity"/>
    <property type="evidence" value="ECO:0007669"/>
    <property type="project" value="UniProtKB-EC"/>
</dbReference>
<evidence type="ECO:0000259" key="5">
    <source>
        <dbReference type="Pfam" id="PF08125"/>
    </source>
</evidence>
<dbReference type="InterPro" id="IPR013131">
    <property type="entry name" value="Mannitol_DH_N"/>
</dbReference>
<keyword evidence="1 6" id="KW-0560">Oxidoreductase</keyword>